<comment type="caution">
    <text evidence="2">The sequence shown here is derived from an EMBL/GenBank/DDBJ whole genome shotgun (WGS) entry which is preliminary data.</text>
</comment>
<gene>
    <name evidence="2" type="ORF">Tci_647385</name>
</gene>
<dbReference type="EMBL" id="BKCJ010481622">
    <property type="protein sequence ID" value="GFA75413.1"/>
    <property type="molecule type" value="Genomic_DNA"/>
</dbReference>
<organism evidence="2">
    <name type="scientific">Tanacetum cinerariifolium</name>
    <name type="common">Dalmatian daisy</name>
    <name type="synonym">Chrysanthemum cinerariifolium</name>
    <dbReference type="NCBI Taxonomy" id="118510"/>
    <lineage>
        <taxon>Eukaryota</taxon>
        <taxon>Viridiplantae</taxon>
        <taxon>Streptophyta</taxon>
        <taxon>Embryophyta</taxon>
        <taxon>Tracheophyta</taxon>
        <taxon>Spermatophyta</taxon>
        <taxon>Magnoliopsida</taxon>
        <taxon>eudicotyledons</taxon>
        <taxon>Gunneridae</taxon>
        <taxon>Pentapetalae</taxon>
        <taxon>asterids</taxon>
        <taxon>campanulids</taxon>
        <taxon>Asterales</taxon>
        <taxon>Asteraceae</taxon>
        <taxon>Asteroideae</taxon>
        <taxon>Anthemideae</taxon>
        <taxon>Anthemidinae</taxon>
        <taxon>Tanacetum</taxon>
    </lineage>
</organism>
<feature type="region of interest" description="Disordered" evidence="1">
    <location>
        <begin position="17"/>
        <end position="46"/>
    </location>
</feature>
<feature type="region of interest" description="Disordered" evidence="1">
    <location>
        <begin position="58"/>
        <end position="90"/>
    </location>
</feature>
<reference evidence="2" key="1">
    <citation type="journal article" date="2019" name="Sci. Rep.">
        <title>Draft genome of Tanacetum cinerariifolium, the natural source of mosquito coil.</title>
        <authorList>
            <person name="Yamashiro T."/>
            <person name="Shiraishi A."/>
            <person name="Satake H."/>
            <person name="Nakayama K."/>
        </authorList>
    </citation>
    <scope>NUCLEOTIDE SEQUENCE</scope>
</reference>
<feature type="non-terminal residue" evidence="2">
    <location>
        <position position="1"/>
    </location>
</feature>
<evidence type="ECO:0000256" key="1">
    <source>
        <dbReference type="SAM" id="MobiDB-lite"/>
    </source>
</evidence>
<protein>
    <submittedName>
        <fullName evidence="2">Uncharacterized protein</fullName>
    </submittedName>
</protein>
<evidence type="ECO:0000313" key="2">
    <source>
        <dbReference type="EMBL" id="GFA75413.1"/>
    </source>
</evidence>
<proteinExistence type="predicted"/>
<feature type="region of interest" description="Disordered" evidence="1">
    <location>
        <begin position="140"/>
        <end position="191"/>
    </location>
</feature>
<feature type="compositionally biased region" description="Low complexity" evidence="1">
    <location>
        <begin position="68"/>
        <end position="78"/>
    </location>
</feature>
<feature type="compositionally biased region" description="Polar residues" evidence="1">
    <location>
        <begin position="79"/>
        <end position="90"/>
    </location>
</feature>
<accession>A0A699K6B1</accession>
<name>A0A699K6B1_TANCI</name>
<dbReference type="AlphaFoldDB" id="A0A699K6B1"/>
<sequence length="353" mass="39435">TDTTVIPIETPIIAPTILPSPDYTPASLDYSHASETESDPSEDPSSCYIPLLPAVSPFLSSDDDTTDSDTPNTPASPTHDTVFSKITTSTQRSPVIPCRRVMILAPVQPIPHGRPYRYHPNRPVHMMTARKRVTPLHVQQLSVRHSVDRSSSDSSLDSSSRHSLSDHSSPNLLSTSAGPSRKRRRSPITSAPALPLVSEALSPVRADLIPSPKRVRDISYLADVEVGPRETRDERVTHLALPEDIPEPAQEGASEVTYETLGDLVKRFHDHTHAIPVHRVQVIEGIQREQGHRIIGVDSAVTALTERVDELEKDNRRLRGTASVESQRVDRLQRGMSRMQREMRQMRRFRFYD</sequence>